<organism evidence="3 4">
    <name type="scientific">Roridomyces roridus</name>
    <dbReference type="NCBI Taxonomy" id="1738132"/>
    <lineage>
        <taxon>Eukaryota</taxon>
        <taxon>Fungi</taxon>
        <taxon>Dikarya</taxon>
        <taxon>Basidiomycota</taxon>
        <taxon>Agaricomycotina</taxon>
        <taxon>Agaricomycetes</taxon>
        <taxon>Agaricomycetidae</taxon>
        <taxon>Agaricales</taxon>
        <taxon>Marasmiineae</taxon>
        <taxon>Mycenaceae</taxon>
        <taxon>Roridomyces</taxon>
    </lineage>
</organism>
<dbReference type="AlphaFoldDB" id="A0AAD7BM33"/>
<evidence type="ECO:0000256" key="1">
    <source>
        <dbReference type="SAM" id="MobiDB-lite"/>
    </source>
</evidence>
<keyword evidence="2" id="KW-1133">Transmembrane helix</keyword>
<sequence length="459" mass="49048">MPTIVVPSNGRLITAPNSNRPVIIPPGGPDLQKLFICLSVVAAFVAVTSFGVVKLVALMPGRSRVEKRAKKPFLLRLSRPASYNSITTTTIANLRKPTFVHPRKARPAARDFCRGAVKYVKVSPHVRHITAPNAYAMNHRRRTVWIHPGSSPLRNVVEPGCRDGGRGRWAWIMPITLLGRRGGCSAATSVGALLEKEGQEVVEAEDDDDDDDEPLAVLLARSKSRSTYSQPPAIPSAAHETGATPDTWPWTESLHHAADIVVGAHPDTCTSAVAVAIFASNSEYPTPSVSHAARQEDSVFEPDVPSITAHPDPLVVVGTGVVPLLIFHSDCSHYRNLAPSTSAHEANGVSGPPKPCSISECIPSITKDSVLAVASAPGGAASAAEEEPEARKIHQGTGLGEVESDYCHQARSPLAEISVKFPVEEALGRSRVDHVMGVKIKVKVKARNKGNGTRNEDGY</sequence>
<dbReference type="EMBL" id="JARKIF010000013">
    <property type="protein sequence ID" value="KAJ7624634.1"/>
    <property type="molecule type" value="Genomic_DNA"/>
</dbReference>
<evidence type="ECO:0000256" key="2">
    <source>
        <dbReference type="SAM" id="Phobius"/>
    </source>
</evidence>
<reference evidence="3" key="1">
    <citation type="submission" date="2023-03" db="EMBL/GenBank/DDBJ databases">
        <title>Massive genome expansion in bonnet fungi (Mycena s.s.) driven by repeated elements and novel gene families across ecological guilds.</title>
        <authorList>
            <consortium name="Lawrence Berkeley National Laboratory"/>
            <person name="Harder C.B."/>
            <person name="Miyauchi S."/>
            <person name="Viragh M."/>
            <person name="Kuo A."/>
            <person name="Thoen E."/>
            <person name="Andreopoulos B."/>
            <person name="Lu D."/>
            <person name="Skrede I."/>
            <person name="Drula E."/>
            <person name="Henrissat B."/>
            <person name="Morin E."/>
            <person name="Kohler A."/>
            <person name="Barry K."/>
            <person name="LaButti K."/>
            <person name="Morin E."/>
            <person name="Salamov A."/>
            <person name="Lipzen A."/>
            <person name="Mereny Z."/>
            <person name="Hegedus B."/>
            <person name="Baldrian P."/>
            <person name="Stursova M."/>
            <person name="Weitz H."/>
            <person name="Taylor A."/>
            <person name="Grigoriev I.V."/>
            <person name="Nagy L.G."/>
            <person name="Martin F."/>
            <person name="Kauserud H."/>
        </authorList>
    </citation>
    <scope>NUCLEOTIDE SEQUENCE</scope>
    <source>
        <strain evidence="3">9284</strain>
    </source>
</reference>
<protein>
    <submittedName>
        <fullName evidence="3">Uncharacterized protein</fullName>
    </submittedName>
</protein>
<keyword evidence="4" id="KW-1185">Reference proteome</keyword>
<accession>A0AAD7BM33</accession>
<feature type="region of interest" description="Disordered" evidence="1">
    <location>
        <begin position="379"/>
        <end position="398"/>
    </location>
</feature>
<keyword evidence="2" id="KW-0812">Transmembrane</keyword>
<name>A0AAD7BM33_9AGAR</name>
<comment type="caution">
    <text evidence="3">The sequence shown here is derived from an EMBL/GenBank/DDBJ whole genome shotgun (WGS) entry which is preliminary data.</text>
</comment>
<proteinExistence type="predicted"/>
<evidence type="ECO:0000313" key="4">
    <source>
        <dbReference type="Proteomes" id="UP001221142"/>
    </source>
</evidence>
<gene>
    <name evidence="3" type="ORF">FB45DRAFT_85264</name>
</gene>
<dbReference type="Proteomes" id="UP001221142">
    <property type="component" value="Unassembled WGS sequence"/>
</dbReference>
<keyword evidence="2" id="KW-0472">Membrane</keyword>
<feature type="transmembrane region" description="Helical" evidence="2">
    <location>
        <begin position="33"/>
        <end position="58"/>
    </location>
</feature>
<feature type="region of interest" description="Disordered" evidence="1">
    <location>
        <begin position="222"/>
        <end position="241"/>
    </location>
</feature>
<evidence type="ECO:0000313" key="3">
    <source>
        <dbReference type="EMBL" id="KAJ7624634.1"/>
    </source>
</evidence>